<accession>A0A7K0D9C8</accession>
<dbReference type="Proteomes" id="UP000438448">
    <property type="component" value="Unassembled WGS sequence"/>
</dbReference>
<organism evidence="3 4">
    <name type="scientific">Nocardia macrotermitis</name>
    <dbReference type="NCBI Taxonomy" id="2585198"/>
    <lineage>
        <taxon>Bacteria</taxon>
        <taxon>Bacillati</taxon>
        <taxon>Actinomycetota</taxon>
        <taxon>Actinomycetes</taxon>
        <taxon>Mycobacteriales</taxon>
        <taxon>Nocardiaceae</taxon>
        <taxon>Nocardia</taxon>
    </lineage>
</organism>
<dbReference type="AlphaFoldDB" id="A0A7K0D9C8"/>
<dbReference type="PANTHER" id="PTHR34075:SF5">
    <property type="entry name" value="BLR3430 PROTEIN"/>
    <property type="match status" value="1"/>
</dbReference>
<dbReference type="InterPro" id="IPR012340">
    <property type="entry name" value="NA-bd_OB-fold"/>
</dbReference>
<evidence type="ECO:0000313" key="4">
    <source>
        <dbReference type="Proteomes" id="UP000438448"/>
    </source>
</evidence>
<proteinExistence type="predicted"/>
<keyword evidence="4" id="KW-1185">Reference proteome</keyword>
<dbReference type="InterPro" id="IPR002878">
    <property type="entry name" value="ChsH2_C"/>
</dbReference>
<dbReference type="RefSeq" id="WP_227833771.1">
    <property type="nucleotide sequence ID" value="NZ_WEGK01000010.1"/>
</dbReference>
<protein>
    <recommendedName>
        <fullName evidence="2">ChsH2 C-terminal OB-fold domain-containing protein</fullName>
    </recommendedName>
</protein>
<evidence type="ECO:0000259" key="2">
    <source>
        <dbReference type="Pfam" id="PF01796"/>
    </source>
</evidence>
<name>A0A7K0D9C8_9NOCA</name>
<feature type="domain" description="ChsH2 C-terminal OB-fold" evidence="2">
    <location>
        <begin position="56"/>
        <end position="116"/>
    </location>
</feature>
<dbReference type="EMBL" id="WEGK01000010">
    <property type="protein sequence ID" value="MQY21464.1"/>
    <property type="molecule type" value="Genomic_DNA"/>
</dbReference>
<evidence type="ECO:0000313" key="3">
    <source>
        <dbReference type="EMBL" id="MQY21464.1"/>
    </source>
</evidence>
<dbReference type="PANTHER" id="PTHR34075">
    <property type="entry name" value="BLR3430 PROTEIN"/>
    <property type="match status" value="1"/>
</dbReference>
<gene>
    <name evidence="3" type="ORF">NRB20_45750</name>
</gene>
<reference evidence="3 4" key="1">
    <citation type="submission" date="2019-10" db="EMBL/GenBank/DDBJ databases">
        <title>Nocardia macrotermitis sp. nov. and Nocardia aurantia sp. nov., isolated from the gut of fungus growing-termite Macrotermes natalensis.</title>
        <authorList>
            <person name="Benndorf R."/>
            <person name="Schwitalla J."/>
            <person name="Martin K."/>
            <person name="De Beer W."/>
            <person name="Kaster A.-K."/>
            <person name="Vollmers J."/>
            <person name="Poulsen M."/>
            <person name="Beemelmanns C."/>
        </authorList>
    </citation>
    <scope>NUCLEOTIDE SEQUENCE [LARGE SCALE GENOMIC DNA]</scope>
    <source>
        <strain evidence="3 4">RB20</strain>
    </source>
</reference>
<sequence length="272" mass="30095">MDLPEPTPARPTGHAADRHPATALRIRRCLACGVRLAPAIRTCTACGSTALEWMISSGDGSIVSWKIVHRPLPDAPADTWETSTMAIVELDDGPWIYTRIEGEVPPPSDRPVRVRFAPEAARDRFPVFTTRLSTRPSGSACPEAAGATPSRRTTDRRGRKPMTDPAREKPRDPIWVRSCLHQCDFLATSRSLDAEARALIRFAIQWAPFGGASAEELLVTFGVTRWRFVQAIRENLRPRTGDSRTVRTFKRNLLDALSLGWQIYPNSAGANS</sequence>
<dbReference type="InterPro" id="IPR052513">
    <property type="entry name" value="Thioester_dehydratase-like"/>
</dbReference>
<feature type="region of interest" description="Disordered" evidence="1">
    <location>
        <begin position="133"/>
        <end position="170"/>
    </location>
</feature>
<comment type="caution">
    <text evidence="3">The sequence shown here is derived from an EMBL/GenBank/DDBJ whole genome shotgun (WGS) entry which is preliminary data.</text>
</comment>
<dbReference type="SUPFAM" id="SSF50249">
    <property type="entry name" value="Nucleic acid-binding proteins"/>
    <property type="match status" value="1"/>
</dbReference>
<evidence type="ECO:0000256" key="1">
    <source>
        <dbReference type="SAM" id="MobiDB-lite"/>
    </source>
</evidence>
<feature type="compositionally biased region" description="Basic and acidic residues" evidence="1">
    <location>
        <begin position="152"/>
        <end position="170"/>
    </location>
</feature>
<dbReference type="Pfam" id="PF01796">
    <property type="entry name" value="OB_ChsH2_C"/>
    <property type="match status" value="1"/>
</dbReference>